<reference evidence="9" key="1">
    <citation type="submission" date="2017-05" db="UniProtKB">
        <authorList>
            <consortium name="EnsemblMetazoa"/>
        </authorList>
    </citation>
    <scope>IDENTIFICATION</scope>
</reference>
<dbReference type="eggNOG" id="KOG0017">
    <property type="taxonomic scope" value="Eukaryota"/>
</dbReference>
<name>A0A1X7UUX8_AMPQE</name>
<evidence type="ECO:0000256" key="2">
    <source>
        <dbReference type="ARBA" id="ARBA00022679"/>
    </source>
</evidence>
<dbReference type="AlphaFoldDB" id="A0A1X7UUX8"/>
<evidence type="ECO:0000256" key="3">
    <source>
        <dbReference type="ARBA" id="ARBA00022695"/>
    </source>
</evidence>
<dbReference type="PANTHER" id="PTHR24559:SF444">
    <property type="entry name" value="REVERSE TRANSCRIPTASE DOMAIN-CONTAINING PROTEIN"/>
    <property type="match status" value="1"/>
</dbReference>
<dbReference type="EnsemblMetazoa" id="Aqu2.1.31324_001">
    <property type="protein sequence ID" value="Aqu2.1.31324_001"/>
    <property type="gene ID" value="Aqu2.1.31324"/>
</dbReference>
<keyword evidence="3" id="KW-0548">Nucleotidyltransferase</keyword>
<protein>
    <recommendedName>
        <fullName evidence="8">Reverse transcriptase domain-containing protein</fullName>
    </recommendedName>
</protein>
<dbReference type="GO" id="GO:0003964">
    <property type="term" value="F:RNA-directed DNA polymerase activity"/>
    <property type="evidence" value="ECO:0007669"/>
    <property type="project" value="UniProtKB-KW"/>
</dbReference>
<feature type="domain" description="Reverse transcriptase" evidence="8">
    <location>
        <begin position="71"/>
        <end position="162"/>
    </location>
</feature>
<evidence type="ECO:0000256" key="7">
    <source>
        <dbReference type="ARBA" id="ARBA00022918"/>
    </source>
</evidence>
<keyword evidence="4" id="KW-0540">Nuclease</keyword>
<keyword evidence="2" id="KW-0808">Transferase</keyword>
<dbReference type="SUPFAM" id="SSF56672">
    <property type="entry name" value="DNA/RNA polymerases"/>
    <property type="match status" value="1"/>
</dbReference>
<dbReference type="Gene3D" id="3.30.70.270">
    <property type="match status" value="1"/>
</dbReference>
<dbReference type="STRING" id="400682.A0A1X7UUX8"/>
<evidence type="ECO:0000313" key="9">
    <source>
        <dbReference type="EnsemblMetazoa" id="Aqu2.1.31324_001"/>
    </source>
</evidence>
<dbReference type="Gene3D" id="3.10.10.10">
    <property type="entry name" value="HIV Type 1 Reverse Transcriptase, subunit A, domain 1"/>
    <property type="match status" value="1"/>
</dbReference>
<dbReference type="InParanoid" id="A0A1X7UUX8"/>
<evidence type="ECO:0000256" key="6">
    <source>
        <dbReference type="ARBA" id="ARBA00022801"/>
    </source>
</evidence>
<accession>A0A1X7UUX8</accession>
<dbReference type="InterPro" id="IPR000477">
    <property type="entry name" value="RT_dom"/>
</dbReference>
<dbReference type="GO" id="GO:0006508">
    <property type="term" value="P:proteolysis"/>
    <property type="evidence" value="ECO:0007669"/>
    <property type="project" value="UniProtKB-KW"/>
</dbReference>
<dbReference type="PANTHER" id="PTHR24559">
    <property type="entry name" value="TRANSPOSON TY3-I GAG-POL POLYPROTEIN"/>
    <property type="match status" value="1"/>
</dbReference>
<keyword evidence="6" id="KW-0378">Hydrolase</keyword>
<dbReference type="CDD" id="cd01647">
    <property type="entry name" value="RT_LTR"/>
    <property type="match status" value="1"/>
</dbReference>
<keyword evidence="1" id="KW-0645">Protease</keyword>
<dbReference type="InterPro" id="IPR053134">
    <property type="entry name" value="RNA-dir_DNA_polymerase"/>
</dbReference>
<evidence type="ECO:0000256" key="4">
    <source>
        <dbReference type="ARBA" id="ARBA00022722"/>
    </source>
</evidence>
<organism evidence="9">
    <name type="scientific">Amphimedon queenslandica</name>
    <name type="common">Sponge</name>
    <dbReference type="NCBI Taxonomy" id="400682"/>
    <lineage>
        <taxon>Eukaryota</taxon>
        <taxon>Metazoa</taxon>
        <taxon>Porifera</taxon>
        <taxon>Demospongiae</taxon>
        <taxon>Heteroscleromorpha</taxon>
        <taxon>Haplosclerida</taxon>
        <taxon>Niphatidae</taxon>
        <taxon>Amphimedon</taxon>
    </lineage>
</organism>
<dbReference type="InterPro" id="IPR043128">
    <property type="entry name" value="Rev_trsase/Diguanyl_cyclase"/>
</dbReference>
<dbReference type="GO" id="GO:0008233">
    <property type="term" value="F:peptidase activity"/>
    <property type="evidence" value="ECO:0007669"/>
    <property type="project" value="UniProtKB-KW"/>
</dbReference>
<evidence type="ECO:0000259" key="8">
    <source>
        <dbReference type="Pfam" id="PF00078"/>
    </source>
</evidence>
<dbReference type="InterPro" id="IPR043502">
    <property type="entry name" value="DNA/RNA_pol_sf"/>
</dbReference>
<dbReference type="GO" id="GO:0004519">
    <property type="term" value="F:endonuclease activity"/>
    <property type="evidence" value="ECO:0007669"/>
    <property type="project" value="UniProtKB-KW"/>
</dbReference>
<evidence type="ECO:0000256" key="1">
    <source>
        <dbReference type="ARBA" id="ARBA00022670"/>
    </source>
</evidence>
<proteinExistence type="predicted"/>
<dbReference type="Pfam" id="PF00078">
    <property type="entry name" value="RVT_1"/>
    <property type="match status" value="1"/>
</dbReference>
<dbReference type="FunFam" id="3.10.10.10:FF:000007">
    <property type="entry name" value="Retrovirus-related Pol polyprotein from transposon 17.6-like Protein"/>
    <property type="match status" value="1"/>
</dbReference>
<keyword evidence="7" id="KW-0695">RNA-directed DNA polymerase</keyword>
<sequence>MEGDTSIKYNIVYHIQTSGLLVFAQTQRLLHESLTITRSEFSHMMALGIICPSSQLSSALHMVPRKTSGDSQPCWDYRALNRITVPDKYPIPTIQDFTSTLHVTCILAKLDLVRVCHQIPVATEDVHKTAVTTPFGLFEFTSMPFGLRNAAQTFQHFIDMVLYGLEFA</sequence>
<keyword evidence="5" id="KW-0255">Endonuclease</keyword>
<evidence type="ECO:0000256" key="5">
    <source>
        <dbReference type="ARBA" id="ARBA00022759"/>
    </source>
</evidence>